<dbReference type="Proteomes" id="UP000005239">
    <property type="component" value="Unassembled WGS sequence"/>
</dbReference>
<dbReference type="AlphaFoldDB" id="A0A2A6BC83"/>
<organism evidence="1 2">
    <name type="scientific">Pristionchus pacificus</name>
    <name type="common">Parasitic nematode worm</name>
    <dbReference type="NCBI Taxonomy" id="54126"/>
    <lineage>
        <taxon>Eukaryota</taxon>
        <taxon>Metazoa</taxon>
        <taxon>Ecdysozoa</taxon>
        <taxon>Nematoda</taxon>
        <taxon>Chromadorea</taxon>
        <taxon>Rhabditida</taxon>
        <taxon>Rhabditina</taxon>
        <taxon>Diplogasteromorpha</taxon>
        <taxon>Diplogasteroidea</taxon>
        <taxon>Neodiplogasteridae</taxon>
        <taxon>Pristionchus</taxon>
    </lineage>
</organism>
<name>A0A2A6BC83_PRIPA</name>
<protein>
    <submittedName>
        <fullName evidence="1">Uncharacterized protein</fullName>
    </submittedName>
</protein>
<evidence type="ECO:0000313" key="1">
    <source>
        <dbReference type="EnsemblMetazoa" id="PPA39627.1"/>
    </source>
</evidence>
<proteinExistence type="predicted"/>
<accession>A0A8R1YWG8</accession>
<dbReference type="EnsemblMetazoa" id="PPA39627.1">
    <property type="protein sequence ID" value="PPA39627.1"/>
    <property type="gene ID" value="WBGene00277996"/>
</dbReference>
<evidence type="ECO:0000313" key="2">
    <source>
        <dbReference type="Proteomes" id="UP000005239"/>
    </source>
</evidence>
<sequence>MFLPSSIVFLFIITNTFSSYESDHLLGRYGFSHVGDEYYKACGVELLQWAHNVCSNCQSEMEDHDVVFEFSNERRYYLDHKKIAELCCEVSKDLRVSAAAVTSGKCAVSRTIQWKPLIHSPISVYSLYTYVRV</sequence>
<gene>
    <name evidence="1" type="primary">WBGene00277996</name>
</gene>
<reference evidence="1" key="2">
    <citation type="submission" date="2022-06" db="UniProtKB">
        <authorList>
            <consortium name="EnsemblMetazoa"/>
        </authorList>
    </citation>
    <scope>IDENTIFICATION</scope>
    <source>
        <strain evidence="1">PS312</strain>
    </source>
</reference>
<reference evidence="2" key="1">
    <citation type="journal article" date="2008" name="Nat. Genet.">
        <title>The Pristionchus pacificus genome provides a unique perspective on nematode lifestyle and parasitism.</title>
        <authorList>
            <person name="Dieterich C."/>
            <person name="Clifton S.W."/>
            <person name="Schuster L.N."/>
            <person name="Chinwalla A."/>
            <person name="Delehaunty K."/>
            <person name="Dinkelacker I."/>
            <person name="Fulton L."/>
            <person name="Fulton R."/>
            <person name="Godfrey J."/>
            <person name="Minx P."/>
            <person name="Mitreva M."/>
            <person name="Roeseler W."/>
            <person name="Tian H."/>
            <person name="Witte H."/>
            <person name="Yang S.P."/>
            <person name="Wilson R.K."/>
            <person name="Sommer R.J."/>
        </authorList>
    </citation>
    <scope>NUCLEOTIDE SEQUENCE [LARGE SCALE GENOMIC DNA]</scope>
    <source>
        <strain evidence="2">PS312</strain>
    </source>
</reference>
<keyword evidence="2" id="KW-1185">Reference proteome</keyword>
<accession>A0A2A6BC83</accession>